<dbReference type="Proteomes" id="UP001196068">
    <property type="component" value="Unassembled WGS sequence"/>
</dbReference>
<dbReference type="SMART" id="SM00363">
    <property type="entry name" value="S4"/>
    <property type="match status" value="1"/>
</dbReference>
<dbReference type="AlphaFoldDB" id="A0AAF1KL70"/>
<gene>
    <name evidence="3" type="ORF">GXW79_20790</name>
</gene>
<keyword evidence="1" id="KW-0694">RNA-binding</keyword>
<dbReference type="Pfam" id="PF01479">
    <property type="entry name" value="S4"/>
    <property type="match status" value="1"/>
</dbReference>
<dbReference type="InterPro" id="IPR002942">
    <property type="entry name" value="S4_RNA-bd"/>
</dbReference>
<evidence type="ECO:0000313" key="3">
    <source>
        <dbReference type="EMBL" id="MBR0657525.1"/>
    </source>
</evidence>
<dbReference type="InterPro" id="IPR036986">
    <property type="entry name" value="S4_RNA-bd_sf"/>
</dbReference>
<dbReference type="GO" id="GO:0003723">
    <property type="term" value="F:RNA binding"/>
    <property type="evidence" value="ECO:0007669"/>
    <property type="project" value="UniProtKB-KW"/>
</dbReference>
<reference evidence="3" key="1">
    <citation type="submission" date="2020-01" db="EMBL/GenBank/DDBJ databases">
        <authorList>
            <person name="Rat A."/>
        </authorList>
    </citation>
    <scope>NUCLEOTIDE SEQUENCE</scope>
    <source>
        <strain evidence="3">LMG 28251</strain>
    </source>
</reference>
<organism evidence="3 4">
    <name type="scientific">Plastoroseomonas arctica</name>
    <dbReference type="NCBI Taxonomy" id="1509237"/>
    <lineage>
        <taxon>Bacteria</taxon>
        <taxon>Pseudomonadati</taxon>
        <taxon>Pseudomonadota</taxon>
        <taxon>Alphaproteobacteria</taxon>
        <taxon>Acetobacterales</taxon>
        <taxon>Acetobacteraceae</taxon>
        <taxon>Plastoroseomonas</taxon>
    </lineage>
</organism>
<evidence type="ECO:0000259" key="2">
    <source>
        <dbReference type="SMART" id="SM00363"/>
    </source>
</evidence>
<dbReference type="EMBL" id="JAAEDH010000040">
    <property type="protein sequence ID" value="MBR0657525.1"/>
    <property type="molecule type" value="Genomic_DNA"/>
</dbReference>
<dbReference type="RefSeq" id="WP_211876386.1">
    <property type="nucleotide sequence ID" value="NZ_JAAEDH010000040.1"/>
</dbReference>
<evidence type="ECO:0000256" key="1">
    <source>
        <dbReference type="PROSITE-ProRule" id="PRU00182"/>
    </source>
</evidence>
<name>A0AAF1KL70_9PROT</name>
<dbReference type="PROSITE" id="PS50889">
    <property type="entry name" value="S4"/>
    <property type="match status" value="1"/>
</dbReference>
<proteinExistence type="predicted"/>
<dbReference type="CDD" id="cd00165">
    <property type="entry name" value="S4"/>
    <property type="match status" value="1"/>
</dbReference>
<reference evidence="3" key="2">
    <citation type="journal article" date="2021" name="Syst. Appl. Microbiol.">
        <title>Roseomonas hellenica sp. nov., isolated from roots of wild-growing Alkanna tinctoria.</title>
        <authorList>
            <person name="Rat A."/>
            <person name="Naranjo H.D."/>
            <person name="Lebbe L."/>
            <person name="Cnockaert M."/>
            <person name="Krigas N."/>
            <person name="Grigoriadou K."/>
            <person name="Maloupa E."/>
            <person name="Willems A."/>
        </authorList>
    </citation>
    <scope>NUCLEOTIDE SEQUENCE</scope>
    <source>
        <strain evidence="3">LMG 28251</strain>
    </source>
</reference>
<protein>
    <submittedName>
        <fullName evidence="3">RNA-binding S4 domain-containing protein</fullName>
    </submittedName>
</protein>
<dbReference type="Gene3D" id="3.10.290.10">
    <property type="entry name" value="RNA-binding S4 domain"/>
    <property type="match status" value="1"/>
</dbReference>
<dbReference type="SUPFAM" id="SSF55174">
    <property type="entry name" value="Alpha-L RNA-binding motif"/>
    <property type="match status" value="1"/>
</dbReference>
<evidence type="ECO:0000313" key="4">
    <source>
        <dbReference type="Proteomes" id="UP001196068"/>
    </source>
</evidence>
<comment type="caution">
    <text evidence="3">The sequence shown here is derived from an EMBL/GenBank/DDBJ whole genome shotgun (WGS) entry which is preliminary data.</text>
</comment>
<keyword evidence="4" id="KW-1185">Reference proteome</keyword>
<accession>A0AAF1KL70</accession>
<sequence>MDAQRLDLWLWCARLHRSRADCARFVEAGGVRINRQPTDKAHARVRPGDVLTLAVGDGERGRIRIWRILAVAARRGPAAEAQTLYEELGAEQP</sequence>
<feature type="domain" description="RNA-binding S4" evidence="2">
    <location>
        <begin position="4"/>
        <end position="64"/>
    </location>
</feature>